<dbReference type="Pfam" id="PF00042">
    <property type="entry name" value="Globin"/>
    <property type="match status" value="1"/>
</dbReference>
<protein>
    <recommendedName>
        <fullName evidence="1">Globin</fullName>
    </recommendedName>
</protein>
<dbReference type="GO" id="GO:0020037">
    <property type="term" value="F:heme binding"/>
    <property type="evidence" value="ECO:0007669"/>
    <property type="project" value="InterPro"/>
</dbReference>
<evidence type="ECO:0000313" key="10">
    <source>
        <dbReference type="EMBL" id="AAX73248.1"/>
    </source>
</evidence>
<organism evidence="10">
    <name type="scientific">Ophelia bicornis</name>
    <dbReference type="NCBI Taxonomy" id="205107"/>
    <lineage>
        <taxon>Eukaryota</taxon>
        <taxon>Metazoa</taxon>
        <taxon>Spiralia</taxon>
        <taxon>Lophotrochozoa</taxon>
        <taxon>Annelida</taxon>
        <taxon>Polychaeta</taxon>
        <taxon>Sedentaria</taxon>
        <taxon>Scolecida</taxon>
        <taxon>Opheliidae</taxon>
        <taxon>Ophelia</taxon>
    </lineage>
</organism>
<dbReference type="SMR" id="Q56JK7"/>
<keyword evidence="4 8" id="KW-0561">Oxygen transport</keyword>
<feature type="non-terminal residue" evidence="10">
    <location>
        <position position="1"/>
    </location>
</feature>
<dbReference type="GO" id="GO:0005344">
    <property type="term" value="F:oxygen carrier activity"/>
    <property type="evidence" value="ECO:0007669"/>
    <property type="project" value="UniProtKB-KW"/>
</dbReference>
<dbReference type="InterPro" id="IPR009050">
    <property type="entry name" value="Globin-like_sf"/>
</dbReference>
<dbReference type="GO" id="GO:0005833">
    <property type="term" value="C:hemoglobin complex"/>
    <property type="evidence" value="ECO:0007669"/>
    <property type="project" value="InterPro"/>
</dbReference>
<evidence type="ECO:0000256" key="4">
    <source>
        <dbReference type="ARBA" id="ARBA00022621"/>
    </source>
</evidence>
<dbReference type="GO" id="GO:0019825">
    <property type="term" value="F:oxygen binding"/>
    <property type="evidence" value="ECO:0007669"/>
    <property type="project" value="InterPro"/>
</dbReference>
<dbReference type="AlphaFoldDB" id="Q56JK7"/>
<evidence type="ECO:0000256" key="1">
    <source>
        <dbReference type="ARBA" id="ARBA00013895"/>
    </source>
</evidence>
<evidence type="ECO:0000256" key="2">
    <source>
        <dbReference type="ARBA" id="ARBA00022448"/>
    </source>
</evidence>
<evidence type="ECO:0000256" key="7">
    <source>
        <dbReference type="ARBA" id="ARBA00023179"/>
    </source>
</evidence>
<keyword evidence="7" id="KW-0514">Muscle protein</keyword>
<dbReference type="GO" id="GO:0005576">
    <property type="term" value="C:extracellular region"/>
    <property type="evidence" value="ECO:0007669"/>
    <property type="project" value="InterPro"/>
</dbReference>
<dbReference type="Gene3D" id="1.10.490.10">
    <property type="entry name" value="Globins"/>
    <property type="match status" value="1"/>
</dbReference>
<keyword evidence="3 8" id="KW-0349">Heme</keyword>
<dbReference type="SUPFAM" id="SSF46458">
    <property type="entry name" value="Globin-like"/>
    <property type="match status" value="1"/>
</dbReference>
<feature type="domain" description="Globin" evidence="9">
    <location>
        <begin position="1"/>
        <end position="134"/>
    </location>
</feature>
<evidence type="ECO:0000256" key="5">
    <source>
        <dbReference type="ARBA" id="ARBA00022723"/>
    </source>
</evidence>
<keyword evidence="6" id="KW-0408">Iron</keyword>
<name>Q56JK7_9ANNE</name>
<evidence type="ECO:0000256" key="8">
    <source>
        <dbReference type="RuleBase" id="RU000356"/>
    </source>
</evidence>
<comment type="similarity">
    <text evidence="8">Belongs to the globin family.</text>
</comment>
<dbReference type="GO" id="GO:0046872">
    <property type="term" value="F:metal ion binding"/>
    <property type="evidence" value="ECO:0007669"/>
    <property type="project" value="UniProtKB-KW"/>
</dbReference>
<dbReference type="PROSITE" id="PS01033">
    <property type="entry name" value="GLOBIN"/>
    <property type="match status" value="1"/>
</dbReference>
<reference evidence="10" key="1">
    <citation type="journal article" date="2005" name="Biochem. J.">
        <title>Functional and structural characterization of the myoglobin from the polychaete Ophelia bicornis.</title>
        <authorList>
            <person name="Sanna M.T."/>
            <person name="Manconi B."/>
            <person name="Castagnola M."/>
            <person name="Giardina B."/>
            <person name="Masia D."/>
            <person name="Messana I."/>
            <person name="Olianas A."/>
            <person name="Patamia M."/>
            <person name="Petruzzelli R."/>
            <person name="Pellegrini M."/>
        </authorList>
    </citation>
    <scope>NUCLEOTIDE SEQUENCE</scope>
</reference>
<accession>Q56JK7</accession>
<evidence type="ECO:0000259" key="9">
    <source>
        <dbReference type="PROSITE" id="PS01033"/>
    </source>
</evidence>
<evidence type="ECO:0000256" key="6">
    <source>
        <dbReference type="ARBA" id="ARBA00023004"/>
    </source>
</evidence>
<dbReference type="PANTHER" id="PTHR47217:SF1">
    <property type="entry name" value="GLOBIN-LIKE PROTEIN"/>
    <property type="match status" value="1"/>
</dbReference>
<dbReference type="InterPro" id="IPR000971">
    <property type="entry name" value="Globin"/>
</dbReference>
<evidence type="ECO:0000256" key="3">
    <source>
        <dbReference type="ARBA" id="ARBA00022617"/>
    </source>
</evidence>
<proteinExistence type="evidence at transcript level"/>
<keyword evidence="5" id="KW-0479">Metal-binding</keyword>
<dbReference type="PANTHER" id="PTHR47217">
    <property type="entry name" value="GLOBIN-LIKE PROTEIN"/>
    <property type="match status" value="1"/>
</dbReference>
<dbReference type="InterPro" id="IPR012292">
    <property type="entry name" value="Globin/Proto"/>
</dbReference>
<sequence>GVADTWATVSADSHKHGVAFFLDFFAAHPNYQDFFPKLEGKSGSALKGDPNMQAQADAVMAAIGQCVAAGGDKGALAGPLGALAKTHLPRGIKSAYFKDAFDSFVAYLGKSGVSTDGWPAAIDTIMEVLTAELKKHGGS</sequence>
<dbReference type="PRINTS" id="PR00611">
    <property type="entry name" value="ERYTHCRUORIN"/>
</dbReference>
<dbReference type="CDD" id="cd01040">
    <property type="entry name" value="Mb-like"/>
    <property type="match status" value="1"/>
</dbReference>
<dbReference type="EMBL" id="AY926578">
    <property type="protein sequence ID" value="AAX73248.1"/>
    <property type="molecule type" value="mRNA"/>
</dbReference>
<dbReference type="InterPro" id="IPR002336">
    <property type="entry name" value="Erythrocruorin"/>
</dbReference>
<keyword evidence="2 8" id="KW-0813">Transport</keyword>
<dbReference type="InterPro" id="IPR044399">
    <property type="entry name" value="Mb-like_M"/>
</dbReference>